<dbReference type="Ensembl" id="ENSAOWT00000019251.1">
    <property type="protein sequence ID" value="ENSAOWP00000016952.1"/>
    <property type="gene ID" value="ENSAOWG00000011582.1"/>
</dbReference>
<dbReference type="AlphaFoldDB" id="A0A8B9PWS2"/>
<dbReference type="GO" id="GO:0006886">
    <property type="term" value="P:intracellular protein transport"/>
    <property type="evidence" value="ECO:0007669"/>
    <property type="project" value="TreeGrafter"/>
</dbReference>
<evidence type="ECO:0000256" key="3">
    <source>
        <dbReference type="ARBA" id="ARBA00022692"/>
    </source>
</evidence>
<dbReference type="PANTHER" id="PTHR19957:SF72">
    <property type="entry name" value="SYNTAXIN-3-LIKE"/>
    <property type="match status" value="1"/>
</dbReference>
<dbReference type="GO" id="GO:0006887">
    <property type="term" value="P:exocytosis"/>
    <property type="evidence" value="ECO:0007669"/>
    <property type="project" value="TreeGrafter"/>
</dbReference>
<evidence type="ECO:0000256" key="5">
    <source>
        <dbReference type="ARBA" id="ARBA00023054"/>
    </source>
</evidence>
<dbReference type="SUPFAM" id="SSF47661">
    <property type="entry name" value="t-snare proteins"/>
    <property type="match status" value="1"/>
</dbReference>
<evidence type="ECO:0000259" key="7">
    <source>
        <dbReference type="Pfam" id="PF00804"/>
    </source>
</evidence>
<dbReference type="GO" id="GO:0048278">
    <property type="term" value="P:vesicle docking"/>
    <property type="evidence" value="ECO:0007669"/>
    <property type="project" value="TreeGrafter"/>
</dbReference>
<dbReference type="InterPro" id="IPR006011">
    <property type="entry name" value="Syntaxin_N"/>
</dbReference>
<feature type="domain" description="Syntaxin N-terminal" evidence="7">
    <location>
        <begin position="40"/>
        <end position="181"/>
    </location>
</feature>
<accession>A0A8B9PWS2</accession>
<dbReference type="GO" id="GO:0012505">
    <property type="term" value="C:endomembrane system"/>
    <property type="evidence" value="ECO:0007669"/>
    <property type="project" value="TreeGrafter"/>
</dbReference>
<dbReference type="FunFam" id="1.20.58.70:FF:000027">
    <property type="entry name" value="Putative syntaxin-3"/>
    <property type="match status" value="1"/>
</dbReference>
<keyword evidence="9" id="KW-1185">Reference proteome</keyword>
<dbReference type="GO" id="GO:0000149">
    <property type="term" value="F:SNARE binding"/>
    <property type="evidence" value="ECO:0007669"/>
    <property type="project" value="TreeGrafter"/>
</dbReference>
<dbReference type="InterPro" id="IPR010989">
    <property type="entry name" value="SNARE"/>
</dbReference>
<proteinExistence type="predicted"/>
<organism evidence="8 9">
    <name type="scientific">Apteryx owenii</name>
    <name type="common">Little spotted kiwi</name>
    <dbReference type="NCBI Taxonomy" id="8824"/>
    <lineage>
        <taxon>Eukaryota</taxon>
        <taxon>Metazoa</taxon>
        <taxon>Chordata</taxon>
        <taxon>Craniata</taxon>
        <taxon>Vertebrata</taxon>
        <taxon>Euteleostomi</taxon>
        <taxon>Archelosauria</taxon>
        <taxon>Archosauria</taxon>
        <taxon>Dinosauria</taxon>
        <taxon>Saurischia</taxon>
        <taxon>Theropoda</taxon>
        <taxon>Coelurosauria</taxon>
        <taxon>Aves</taxon>
        <taxon>Palaeognathae</taxon>
        <taxon>Apterygiformes</taxon>
        <taxon>Apterygidae</taxon>
        <taxon>Apteryx</taxon>
    </lineage>
</organism>
<keyword evidence="5" id="KW-0175">Coiled coil</keyword>
<evidence type="ECO:0000256" key="2">
    <source>
        <dbReference type="ARBA" id="ARBA00022448"/>
    </source>
</evidence>
<dbReference type="PANTHER" id="PTHR19957">
    <property type="entry name" value="SYNTAXIN"/>
    <property type="match status" value="1"/>
</dbReference>
<comment type="subcellular location">
    <subcellularLocation>
        <location evidence="1">Membrane</location>
        <topology evidence="1">Single-pass membrane protein</topology>
    </subcellularLocation>
</comment>
<keyword evidence="6" id="KW-0472">Membrane</keyword>
<dbReference type="InterPro" id="IPR045242">
    <property type="entry name" value="Syntaxin"/>
</dbReference>
<dbReference type="GO" id="GO:0005886">
    <property type="term" value="C:plasma membrane"/>
    <property type="evidence" value="ECO:0007669"/>
    <property type="project" value="TreeGrafter"/>
</dbReference>
<dbReference type="Proteomes" id="UP000694424">
    <property type="component" value="Unplaced"/>
</dbReference>
<name>A0A8B9PWS2_APTOW</name>
<evidence type="ECO:0000256" key="1">
    <source>
        <dbReference type="ARBA" id="ARBA00004167"/>
    </source>
</evidence>
<dbReference type="Pfam" id="PF00804">
    <property type="entry name" value="Syntaxin"/>
    <property type="match status" value="1"/>
</dbReference>
<reference evidence="8" key="1">
    <citation type="submission" date="2025-08" db="UniProtKB">
        <authorList>
            <consortium name="Ensembl"/>
        </authorList>
    </citation>
    <scope>IDENTIFICATION</scope>
</reference>
<dbReference type="Gene3D" id="1.20.58.70">
    <property type="match status" value="1"/>
</dbReference>
<evidence type="ECO:0000256" key="6">
    <source>
        <dbReference type="ARBA" id="ARBA00023136"/>
    </source>
</evidence>
<keyword evidence="3" id="KW-0812">Transmembrane</keyword>
<dbReference type="GO" id="GO:0006906">
    <property type="term" value="P:vesicle fusion"/>
    <property type="evidence" value="ECO:0007669"/>
    <property type="project" value="TreeGrafter"/>
</dbReference>
<protein>
    <recommendedName>
        <fullName evidence="7">Syntaxin N-terminal domain-containing protein</fullName>
    </recommendedName>
</protein>
<dbReference type="GO" id="GO:0005484">
    <property type="term" value="F:SNAP receptor activity"/>
    <property type="evidence" value="ECO:0007669"/>
    <property type="project" value="TreeGrafter"/>
</dbReference>
<keyword evidence="4" id="KW-1133">Transmembrane helix</keyword>
<evidence type="ECO:0000313" key="9">
    <source>
        <dbReference type="Proteomes" id="UP000694424"/>
    </source>
</evidence>
<reference evidence="8" key="2">
    <citation type="submission" date="2025-09" db="UniProtKB">
        <authorList>
            <consortium name="Ensembl"/>
        </authorList>
    </citation>
    <scope>IDENTIFICATION</scope>
</reference>
<evidence type="ECO:0000313" key="8">
    <source>
        <dbReference type="Ensembl" id="ENSAOWP00000016952.1"/>
    </source>
</evidence>
<dbReference type="GO" id="GO:0031201">
    <property type="term" value="C:SNARE complex"/>
    <property type="evidence" value="ECO:0007669"/>
    <property type="project" value="TreeGrafter"/>
</dbReference>
<evidence type="ECO:0000256" key="4">
    <source>
        <dbReference type="ARBA" id="ARBA00022989"/>
    </source>
</evidence>
<keyword evidence="2" id="KW-0813">Transport</keyword>
<sequence length="334" mass="38151">MKDRLEELRMRVKEAGDSCDMDDILAFDNPVFSEEEANPISKVFQEGSNLSLALDKLEELSESIDKKQQKVLCCTTEESIYEEKKGLSNMKASFTNEAKVIQPQLSAIQDRLVRDSRPWCAGHRIRQNQLSLLVRRYRDILNRHYAKETLYVGKLKEQITRQAELAGLSLGEKDVDELVESPVAPRIVGRDLEVLKAKQHLAMAQVRHQQLLDLEAQITELHSLFLHLEVLVSEQTGEDGRCPQQAPLGAPRALLRFHFCKTRWAAQFGRHLPLSMSALSLCHMQVLFDVKSCSSTLPVRSVSPEQTFQLTGWFDTRWWLFLSEEIADEASSWS</sequence>